<comment type="caution">
    <text evidence="4">The sequence shown here is derived from an EMBL/GenBank/DDBJ whole genome shotgun (WGS) entry which is preliminary data.</text>
</comment>
<dbReference type="NCBIfam" id="NF005748">
    <property type="entry name" value="PRK07572.1"/>
    <property type="match status" value="1"/>
</dbReference>
<dbReference type="InterPro" id="IPR032466">
    <property type="entry name" value="Metal_Hydrolase"/>
</dbReference>
<evidence type="ECO:0000256" key="1">
    <source>
        <dbReference type="ARBA" id="ARBA00022723"/>
    </source>
</evidence>
<dbReference type="GO" id="GO:0035888">
    <property type="term" value="F:isoguanine deaminase activity"/>
    <property type="evidence" value="ECO:0007669"/>
    <property type="project" value="TreeGrafter"/>
</dbReference>
<dbReference type="PANTHER" id="PTHR32027">
    <property type="entry name" value="CYTOSINE DEAMINASE"/>
    <property type="match status" value="1"/>
</dbReference>
<dbReference type="GO" id="GO:0006209">
    <property type="term" value="P:cytosine catabolic process"/>
    <property type="evidence" value="ECO:0007669"/>
    <property type="project" value="TreeGrafter"/>
</dbReference>
<keyword evidence="1" id="KW-0479">Metal-binding</keyword>
<dbReference type="RefSeq" id="WP_208321063.1">
    <property type="nucleotide sequence ID" value="NZ_SORI01000003.1"/>
</dbReference>
<organism evidence="4 5">
    <name type="scientific">Aminivibrio pyruvatiphilus</name>
    <dbReference type="NCBI Taxonomy" id="1005740"/>
    <lineage>
        <taxon>Bacteria</taxon>
        <taxon>Thermotogati</taxon>
        <taxon>Synergistota</taxon>
        <taxon>Synergistia</taxon>
        <taxon>Synergistales</taxon>
        <taxon>Aminobacteriaceae</taxon>
        <taxon>Aminivibrio</taxon>
    </lineage>
</organism>
<dbReference type="Gene3D" id="2.30.40.10">
    <property type="entry name" value="Urease, subunit C, domain 1"/>
    <property type="match status" value="1"/>
</dbReference>
<keyword evidence="5" id="KW-1185">Reference proteome</keyword>
<dbReference type="InterPro" id="IPR011059">
    <property type="entry name" value="Metal-dep_hydrolase_composite"/>
</dbReference>
<evidence type="ECO:0000259" key="3">
    <source>
        <dbReference type="Pfam" id="PF07969"/>
    </source>
</evidence>
<protein>
    <submittedName>
        <fullName evidence="4">Cytosine deaminase</fullName>
    </submittedName>
</protein>
<evidence type="ECO:0000256" key="2">
    <source>
        <dbReference type="ARBA" id="ARBA00022801"/>
    </source>
</evidence>
<sequence>MAMDLIIRRARLADGEIADIGISGGMFAAVERRLDCGAVREIDAGGRLVTPPFADPHLHLDAVLTVGSPRYNASGTLLEGIAIWGERRPGVTKEEILRNAREAVLWEAANGVQFIRTHADTTDPSLVTVEALLELKDEMREVAEIQVVAFPQDGIYTIPDGERNLRRAVEMGCDCVGAIPHNELTREDGVRSVELAFDLAEKYGRLVDIHCDETGDDQSRFAEVMAKCAIASGMGPRTTASHTTAMHNYNNDYALKLMGIFRRAKMNFITLPFDNSVLQNRTDGYPRRRGHTRVDELDAAGVNVCIGHDSIMDPWYPMGKGSMLAAANLLLHTAHMSGYDQIFRLFDMITVNSARTMNVEERYGIEQGKPANLLVLDAPDRFEAIRLQSECLWSVRNGSVIAETVPAQRTLSWGGRKRHVDFSASCRGAGEEEEAHPVLLPRMA</sequence>
<feature type="domain" description="Amidohydrolase 3" evidence="3">
    <location>
        <begin position="40"/>
        <end position="400"/>
    </location>
</feature>
<accession>A0A4R8MB30</accession>
<dbReference type="SUPFAM" id="SSF51338">
    <property type="entry name" value="Composite domain of metallo-dependent hydrolases"/>
    <property type="match status" value="1"/>
</dbReference>
<dbReference type="Proteomes" id="UP000295066">
    <property type="component" value="Unassembled WGS sequence"/>
</dbReference>
<keyword evidence="2" id="KW-0378">Hydrolase</keyword>
<dbReference type="FunFam" id="3.20.20.140:FF:000019">
    <property type="entry name" value="Cytosine deaminase"/>
    <property type="match status" value="1"/>
</dbReference>
<name>A0A4R8MB30_9BACT</name>
<dbReference type="AlphaFoldDB" id="A0A4R8MB30"/>
<dbReference type="GO" id="GO:0046872">
    <property type="term" value="F:metal ion binding"/>
    <property type="evidence" value="ECO:0007669"/>
    <property type="project" value="UniProtKB-KW"/>
</dbReference>
<gene>
    <name evidence="4" type="ORF">C8D99_10370</name>
</gene>
<evidence type="ECO:0000313" key="5">
    <source>
        <dbReference type="Proteomes" id="UP000295066"/>
    </source>
</evidence>
<dbReference type="GO" id="GO:0004131">
    <property type="term" value="F:cytosine deaminase activity"/>
    <property type="evidence" value="ECO:0007669"/>
    <property type="project" value="TreeGrafter"/>
</dbReference>
<dbReference type="InterPro" id="IPR052349">
    <property type="entry name" value="Metallo-hydrolase_Enzymes"/>
</dbReference>
<dbReference type="SUPFAM" id="SSF51556">
    <property type="entry name" value="Metallo-dependent hydrolases"/>
    <property type="match status" value="1"/>
</dbReference>
<dbReference type="NCBIfam" id="NF006685">
    <property type="entry name" value="PRK09230.1"/>
    <property type="match status" value="1"/>
</dbReference>
<reference evidence="4 5" key="1">
    <citation type="submission" date="2019-03" db="EMBL/GenBank/DDBJ databases">
        <title>Genomic Encyclopedia of Type Strains, Phase IV (KMG-IV): sequencing the most valuable type-strain genomes for metagenomic binning, comparative biology and taxonomic classification.</title>
        <authorList>
            <person name="Goeker M."/>
        </authorList>
    </citation>
    <scope>NUCLEOTIDE SEQUENCE [LARGE SCALE GENOMIC DNA]</scope>
    <source>
        <strain evidence="4 5">DSM 25964</strain>
    </source>
</reference>
<dbReference type="CDD" id="cd01293">
    <property type="entry name" value="Bact_CD"/>
    <property type="match status" value="1"/>
</dbReference>
<dbReference type="InterPro" id="IPR013108">
    <property type="entry name" value="Amidohydro_3"/>
</dbReference>
<dbReference type="Pfam" id="PF07969">
    <property type="entry name" value="Amidohydro_3"/>
    <property type="match status" value="1"/>
</dbReference>
<dbReference type="Gene3D" id="3.20.20.140">
    <property type="entry name" value="Metal-dependent hydrolases"/>
    <property type="match status" value="1"/>
</dbReference>
<proteinExistence type="predicted"/>
<dbReference type="PANTHER" id="PTHR32027:SF0">
    <property type="entry name" value="CYTOSINE DEAMINASE"/>
    <property type="match status" value="1"/>
</dbReference>
<dbReference type="EMBL" id="SORI01000003">
    <property type="protein sequence ID" value="TDY62850.1"/>
    <property type="molecule type" value="Genomic_DNA"/>
</dbReference>
<evidence type="ECO:0000313" key="4">
    <source>
        <dbReference type="EMBL" id="TDY62850.1"/>
    </source>
</evidence>